<accession>A0A518E523</accession>
<dbReference type="Pfam" id="PF04994">
    <property type="entry name" value="TfoX_C"/>
    <property type="match status" value="1"/>
</dbReference>
<dbReference type="EMBL" id="CP036433">
    <property type="protein sequence ID" value="QDU99190.1"/>
    <property type="molecule type" value="Genomic_DNA"/>
</dbReference>
<name>A0A518E523_9BACT</name>
<reference evidence="2 3" key="1">
    <citation type="submission" date="2019-02" db="EMBL/GenBank/DDBJ databases">
        <title>Deep-cultivation of Planctomycetes and their phenomic and genomic characterization uncovers novel biology.</title>
        <authorList>
            <person name="Wiegand S."/>
            <person name="Jogler M."/>
            <person name="Boedeker C."/>
            <person name="Pinto D."/>
            <person name="Vollmers J."/>
            <person name="Rivas-Marin E."/>
            <person name="Kohn T."/>
            <person name="Peeters S.H."/>
            <person name="Heuer A."/>
            <person name="Rast P."/>
            <person name="Oberbeckmann S."/>
            <person name="Bunk B."/>
            <person name="Jeske O."/>
            <person name="Meyerdierks A."/>
            <person name="Storesund J.E."/>
            <person name="Kallscheuer N."/>
            <person name="Luecker S."/>
            <person name="Lage O.M."/>
            <person name="Pohl T."/>
            <person name="Merkel B.J."/>
            <person name="Hornburger P."/>
            <person name="Mueller R.-W."/>
            <person name="Bruemmer F."/>
            <person name="Labrenz M."/>
            <person name="Spormann A.M."/>
            <person name="Op den Camp H."/>
            <person name="Overmann J."/>
            <person name="Amann R."/>
            <person name="Jetten M.S.M."/>
            <person name="Mascher T."/>
            <person name="Medema M.H."/>
            <person name="Devos D.P."/>
            <person name="Kaster A.-K."/>
            <person name="Ovreas L."/>
            <person name="Rohde M."/>
            <person name="Galperin M.Y."/>
            <person name="Jogler C."/>
        </authorList>
    </citation>
    <scope>NUCLEOTIDE SEQUENCE [LARGE SCALE GENOMIC DNA]</scope>
    <source>
        <strain evidence="2 3">Pla85_3_4</strain>
    </source>
</reference>
<dbReference type="PANTHER" id="PTHR36121">
    <property type="entry name" value="PROTEIN SXY"/>
    <property type="match status" value="1"/>
</dbReference>
<dbReference type="Proteomes" id="UP000317648">
    <property type="component" value="Chromosome"/>
</dbReference>
<dbReference type="PANTHER" id="PTHR36121:SF1">
    <property type="entry name" value="PROTEIN SXY"/>
    <property type="match status" value="1"/>
</dbReference>
<evidence type="ECO:0000313" key="3">
    <source>
        <dbReference type="Proteomes" id="UP000317648"/>
    </source>
</evidence>
<evidence type="ECO:0000259" key="1">
    <source>
        <dbReference type="Pfam" id="PF04994"/>
    </source>
</evidence>
<evidence type="ECO:0000313" key="2">
    <source>
        <dbReference type="EMBL" id="QDU99190.1"/>
    </source>
</evidence>
<gene>
    <name evidence="2" type="ORF">Pla8534_71030</name>
</gene>
<sequence length="159" mass="17779">MTGVKGQRLFVNLGASQTRRRLQGFGHGVRKVQTAGRNRAMIIHTATGGHLEELKARFRDVGCSHLENDISEPIENLRNLGPASSGWLREVGVGTISDLRRLGPALAYRRVQLRKGPVSLNLLWALAAGLRDRSWLELSPEEKQELETELQQMGENFAW</sequence>
<dbReference type="Gene3D" id="1.10.150.20">
    <property type="entry name" value="5' to 3' exonuclease, C-terminal subdomain"/>
    <property type="match status" value="1"/>
</dbReference>
<proteinExistence type="predicted"/>
<protein>
    <recommendedName>
        <fullName evidence="1">TfoX C-terminal domain-containing protein</fullName>
    </recommendedName>
</protein>
<feature type="domain" description="TfoX C-terminal" evidence="1">
    <location>
        <begin position="73"/>
        <end position="149"/>
    </location>
</feature>
<keyword evidence="3" id="KW-1185">Reference proteome</keyword>
<dbReference type="InterPro" id="IPR047525">
    <property type="entry name" value="TfoX-like"/>
</dbReference>
<dbReference type="KEGG" id="lcre:Pla8534_71030"/>
<dbReference type="AlphaFoldDB" id="A0A518E523"/>
<organism evidence="2 3">
    <name type="scientific">Lignipirellula cremea</name>
    <dbReference type="NCBI Taxonomy" id="2528010"/>
    <lineage>
        <taxon>Bacteria</taxon>
        <taxon>Pseudomonadati</taxon>
        <taxon>Planctomycetota</taxon>
        <taxon>Planctomycetia</taxon>
        <taxon>Pirellulales</taxon>
        <taxon>Pirellulaceae</taxon>
        <taxon>Lignipirellula</taxon>
    </lineage>
</organism>
<dbReference type="RefSeq" id="WP_145059013.1">
    <property type="nucleotide sequence ID" value="NZ_CP036433.1"/>
</dbReference>
<dbReference type="InterPro" id="IPR007077">
    <property type="entry name" value="TfoX_C"/>
</dbReference>
<dbReference type="OrthoDB" id="7861542at2"/>